<keyword evidence="4 6" id="KW-1133">Transmembrane helix</keyword>
<feature type="transmembrane region" description="Helical" evidence="6">
    <location>
        <begin position="71"/>
        <end position="89"/>
    </location>
</feature>
<evidence type="ECO:0000256" key="4">
    <source>
        <dbReference type="ARBA" id="ARBA00022989"/>
    </source>
</evidence>
<feature type="transmembrane region" description="Helical" evidence="6">
    <location>
        <begin position="239"/>
        <end position="256"/>
    </location>
</feature>
<feature type="transmembrane region" description="Helical" evidence="6">
    <location>
        <begin position="39"/>
        <end position="59"/>
    </location>
</feature>
<feature type="transmembrane region" description="Helical" evidence="6">
    <location>
        <begin position="7"/>
        <end position="27"/>
    </location>
</feature>
<accession>A0A2A7MH38</accession>
<dbReference type="PANTHER" id="PTHR22911:SF6">
    <property type="entry name" value="SOLUTE CARRIER FAMILY 35 MEMBER G1"/>
    <property type="match status" value="1"/>
</dbReference>
<dbReference type="PANTHER" id="PTHR22911">
    <property type="entry name" value="ACYL-MALONYL CONDENSING ENZYME-RELATED"/>
    <property type="match status" value="1"/>
</dbReference>
<feature type="transmembrane region" description="Helical" evidence="6">
    <location>
        <begin position="262"/>
        <end position="281"/>
    </location>
</feature>
<dbReference type="AlphaFoldDB" id="A0A2A7MH38"/>
<feature type="transmembrane region" description="Helical" evidence="6">
    <location>
        <begin position="95"/>
        <end position="113"/>
    </location>
</feature>
<feature type="transmembrane region" description="Helical" evidence="6">
    <location>
        <begin position="208"/>
        <end position="227"/>
    </location>
</feature>
<dbReference type="RefSeq" id="WP_058295189.1">
    <property type="nucleotide sequence ID" value="NZ_CAMRXJ010000044.1"/>
</dbReference>
<evidence type="ECO:0000256" key="5">
    <source>
        <dbReference type="ARBA" id="ARBA00023136"/>
    </source>
</evidence>
<evidence type="ECO:0000256" key="6">
    <source>
        <dbReference type="SAM" id="Phobius"/>
    </source>
</evidence>
<keyword evidence="5 6" id="KW-0472">Membrane</keyword>
<dbReference type="OrthoDB" id="5148831at2"/>
<dbReference type="Gene3D" id="1.10.3730.20">
    <property type="match status" value="1"/>
</dbReference>
<keyword evidence="3 6" id="KW-0812">Transmembrane</keyword>
<comment type="similarity">
    <text evidence="2">Belongs to the EamA transporter family.</text>
</comment>
<keyword evidence="9" id="KW-1185">Reference proteome</keyword>
<proteinExistence type="inferred from homology"/>
<dbReference type="SUPFAM" id="SSF103481">
    <property type="entry name" value="Multidrug resistance efflux transporter EmrE"/>
    <property type="match status" value="2"/>
</dbReference>
<name>A0A2A7MH38_9CLOT</name>
<dbReference type="Pfam" id="PF00892">
    <property type="entry name" value="EamA"/>
    <property type="match status" value="2"/>
</dbReference>
<comment type="caution">
    <text evidence="8">The sequence shown here is derived from an EMBL/GenBank/DDBJ whole genome shotgun (WGS) entry which is preliminary data.</text>
</comment>
<evidence type="ECO:0000256" key="2">
    <source>
        <dbReference type="ARBA" id="ARBA00007362"/>
    </source>
</evidence>
<feature type="transmembrane region" description="Helical" evidence="6">
    <location>
        <begin position="125"/>
        <end position="141"/>
    </location>
</feature>
<organism evidence="8 9">
    <name type="scientific">Clostridium neonatale</name>
    <dbReference type="NCBI Taxonomy" id="137838"/>
    <lineage>
        <taxon>Bacteria</taxon>
        <taxon>Bacillati</taxon>
        <taxon>Bacillota</taxon>
        <taxon>Clostridia</taxon>
        <taxon>Eubacteriales</taxon>
        <taxon>Clostridiaceae</taxon>
        <taxon>Clostridium</taxon>
    </lineage>
</organism>
<dbReference type="InterPro" id="IPR000620">
    <property type="entry name" value="EamA_dom"/>
</dbReference>
<dbReference type="Proteomes" id="UP000220840">
    <property type="component" value="Unassembled WGS sequence"/>
</dbReference>
<protein>
    <submittedName>
        <fullName evidence="8">EamA/RhaT family transporter</fullName>
    </submittedName>
</protein>
<evidence type="ECO:0000256" key="3">
    <source>
        <dbReference type="ARBA" id="ARBA00022692"/>
    </source>
</evidence>
<dbReference type="GO" id="GO:0016020">
    <property type="term" value="C:membrane"/>
    <property type="evidence" value="ECO:0007669"/>
    <property type="project" value="UniProtKB-SubCell"/>
</dbReference>
<dbReference type="EMBL" id="PDCJ01000001">
    <property type="protein sequence ID" value="PEG31025.1"/>
    <property type="molecule type" value="Genomic_DNA"/>
</dbReference>
<evidence type="ECO:0000313" key="9">
    <source>
        <dbReference type="Proteomes" id="UP000220840"/>
    </source>
</evidence>
<comment type="subcellular location">
    <subcellularLocation>
        <location evidence="1">Membrane</location>
        <topology evidence="1">Multi-pass membrane protein</topology>
    </subcellularLocation>
</comment>
<reference evidence="8 9" key="1">
    <citation type="submission" date="2017-10" db="EMBL/GenBank/DDBJ databases">
        <title>Effective Description of Clostridium neonatale sp. nov. linked to necrotizing enterocolitis in neonates and a clarification of species assignable to the genus Clostridium (Prazmowski 1880) emend. Lawson and Rainey 2016.</title>
        <authorList>
            <person name="Bernard K."/>
            <person name="Burdz T."/>
            <person name="Wiebe D."/>
            <person name="Balcewich B."/>
            <person name="Alfa M."/>
            <person name="Bernier A.-M."/>
        </authorList>
    </citation>
    <scope>NUCLEOTIDE SEQUENCE [LARGE SCALE GENOMIC DNA]</scope>
    <source>
        <strain evidence="8 9">LCDC99A005</strain>
    </source>
</reference>
<feature type="domain" description="EamA" evidence="7">
    <location>
        <begin position="8"/>
        <end position="139"/>
    </location>
</feature>
<evidence type="ECO:0000313" key="8">
    <source>
        <dbReference type="EMBL" id="PEG31025.1"/>
    </source>
</evidence>
<evidence type="ECO:0000259" key="7">
    <source>
        <dbReference type="Pfam" id="PF00892"/>
    </source>
</evidence>
<sequence>MNLNNKIKSILFIVISSILFTTMNLFSKLSTNISLYQKAFVANITAVIVISIIIFKNRLSFIGNKENRKNLIIRGICGTASLICLYYSIEHLILSDSAMLSKLGPIFATIFGVFISKDKINKRQILFLFITLIGAVFIIKPKFSFEFLPALIGLFSAASAGMAFTMIRIIGNKENSYTIIFYNIALATLISFPFMFFNVESYSYKSSLVYMVLGGLCITFGQIFLTLAYKNSPASSIAIYDYIGLIISGIYGFIIFHEIPDIYSFIGYIIIFVSAIFNFIFQKNEK</sequence>
<dbReference type="STRING" id="137838.GCA_001458595_02404"/>
<evidence type="ECO:0000256" key="1">
    <source>
        <dbReference type="ARBA" id="ARBA00004141"/>
    </source>
</evidence>
<feature type="transmembrane region" description="Helical" evidence="6">
    <location>
        <begin position="147"/>
        <end position="167"/>
    </location>
</feature>
<dbReference type="InterPro" id="IPR037185">
    <property type="entry name" value="EmrE-like"/>
</dbReference>
<feature type="transmembrane region" description="Helical" evidence="6">
    <location>
        <begin position="179"/>
        <end position="196"/>
    </location>
</feature>
<feature type="domain" description="EamA" evidence="7">
    <location>
        <begin position="150"/>
        <end position="279"/>
    </location>
</feature>
<gene>
    <name evidence="8" type="ORF">CQ394_04690</name>
</gene>